<dbReference type="AlphaFoldDB" id="A0A6G1C784"/>
<organism evidence="2 3">
    <name type="scientific">Oryza meyeriana var. granulata</name>
    <dbReference type="NCBI Taxonomy" id="110450"/>
    <lineage>
        <taxon>Eukaryota</taxon>
        <taxon>Viridiplantae</taxon>
        <taxon>Streptophyta</taxon>
        <taxon>Embryophyta</taxon>
        <taxon>Tracheophyta</taxon>
        <taxon>Spermatophyta</taxon>
        <taxon>Magnoliopsida</taxon>
        <taxon>Liliopsida</taxon>
        <taxon>Poales</taxon>
        <taxon>Poaceae</taxon>
        <taxon>BOP clade</taxon>
        <taxon>Oryzoideae</taxon>
        <taxon>Oryzeae</taxon>
        <taxon>Oryzinae</taxon>
        <taxon>Oryza</taxon>
        <taxon>Oryza meyeriana</taxon>
    </lineage>
</organism>
<feature type="region of interest" description="Disordered" evidence="1">
    <location>
        <begin position="44"/>
        <end position="64"/>
    </location>
</feature>
<proteinExistence type="predicted"/>
<dbReference type="Proteomes" id="UP000479710">
    <property type="component" value="Unassembled WGS sequence"/>
</dbReference>
<gene>
    <name evidence="2" type="ORF">E2562_012441</name>
</gene>
<name>A0A6G1C784_9ORYZ</name>
<reference evidence="2 3" key="1">
    <citation type="submission" date="2019-11" db="EMBL/GenBank/DDBJ databases">
        <title>Whole genome sequence of Oryza granulata.</title>
        <authorList>
            <person name="Li W."/>
        </authorList>
    </citation>
    <scope>NUCLEOTIDE SEQUENCE [LARGE SCALE GENOMIC DNA]</scope>
    <source>
        <strain evidence="3">cv. Menghai</strain>
        <tissue evidence="2">Leaf</tissue>
    </source>
</reference>
<feature type="region of interest" description="Disordered" evidence="1">
    <location>
        <begin position="126"/>
        <end position="154"/>
    </location>
</feature>
<evidence type="ECO:0000313" key="3">
    <source>
        <dbReference type="Proteomes" id="UP000479710"/>
    </source>
</evidence>
<keyword evidence="3" id="KW-1185">Reference proteome</keyword>
<sequence length="154" mass="16178">MLDMEGLLLLEVGPRLEKTWSTGGPPRGGPRLGNGPWRRGPGAIITKGPSGVPLASPVGTGGGVDTVAKEEAEASRSTRSPLCGTKGSCTVADMEVRFASAYLEPASPLHARPSVSVACPIMPQSSRMLSRSTNSPDATRALELLPSPRPHRWR</sequence>
<evidence type="ECO:0000256" key="1">
    <source>
        <dbReference type="SAM" id="MobiDB-lite"/>
    </source>
</evidence>
<comment type="caution">
    <text evidence="2">The sequence shown here is derived from an EMBL/GenBank/DDBJ whole genome shotgun (WGS) entry which is preliminary data.</text>
</comment>
<feature type="compositionally biased region" description="Polar residues" evidence="1">
    <location>
        <begin position="126"/>
        <end position="137"/>
    </location>
</feature>
<protein>
    <submittedName>
        <fullName evidence="2">Uncharacterized protein</fullName>
    </submittedName>
</protein>
<evidence type="ECO:0000313" key="2">
    <source>
        <dbReference type="EMBL" id="KAF0895433.1"/>
    </source>
</evidence>
<dbReference type="EMBL" id="SPHZ02000010">
    <property type="protein sequence ID" value="KAF0895433.1"/>
    <property type="molecule type" value="Genomic_DNA"/>
</dbReference>
<accession>A0A6G1C784</accession>